<organism evidence="2 3">
    <name type="scientific">Reticulomyxa filosa</name>
    <dbReference type="NCBI Taxonomy" id="46433"/>
    <lineage>
        <taxon>Eukaryota</taxon>
        <taxon>Sar</taxon>
        <taxon>Rhizaria</taxon>
        <taxon>Retaria</taxon>
        <taxon>Foraminifera</taxon>
        <taxon>Monothalamids</taxon>
        <taxon>Reticulomyxidae</taxon>
        <taxon>Reticulomyxa</taxon>
    </lineage>
</organism>
<accession>X6PBX3</accession>
<evidence type="ECO:0008006" key="4">
    <source>
        <dbReference type="Google" id="ProtNLM"/>
    </source>
</evidence>
<dbReference type="InterPro" id="IPR011050">
    <property type="entry name" value="Pectin_lyase_fold/virulence"/>
</dbReference>
<sequence>MFTIDPVKSKNGQFTFNRGGFQDARELDAETEWFFNTTTKTLYYYNNYTGAPAADQFEATNLKLMFALVGNLSYPISNIIIRGLTLRDTQYTYMDGHGMPSGGDWALQRTGAIYLDCTFNVSISNNLMTRLDGNAISINRYNRYTVVTNNEIVWNGDSAITSWGVYIHIYIYICMYIFAYIYFLFFVVVIFICDTNGISFPGLSNNASMGWDGTNDNQPRGLTITQNYVHELGIWEKQSSFYFQAKSCQNFIAYNIFYNGPRAGINFNDGFGGNSHIYKNLLFNTCRESGDHGPFNSWDRQVYVTEMRNGSPLVTKADDEISYNFFIANYNSQEAIDNDDGSCYYYTHHNFFVYSGNGMKNDFGGHDNKHEFNIYGMFLLTSYIGQGFSINAQLLGHNDAYFNNTVVLTSDIRNYGSFDCTSSQATWPVLGNNVVSTPSGNTSSTGLCDLPLQEFQNKFSADLGSVIESWPSDQALLQQATNLLF</sequence>
<keyword evidence="1" id="KW-1133">Transmembrane helix</keyword>
<dbReference type="Proteomes" id="UP000023152">
    <property type="component" value="Unassembled WGS sequence"/>
</dbReference>
<evidence type="ECO:0000256" key="1">
    <source>
        <dbReference type="SAM" id="Phobius"/>
    </source>
</evidence>
<name>X6PBX3_RETFI</name>
<dbReference type="EMBL" id="ASPP01001084">
    <property type="protein sequence ID" value="ETO36005.1"/>
    <property type="molecule type" value="Genomic_DNA"/>
</dbReference>
<gene>
    <name evidence="2" type="ORF">RFI_01057</name>
</gene>
<keyword evidence="3" id="KW-1185">Reference proteome</keyword>
<dbReference type="PANTHER" id="PTHR36453">
    <property type="entry name" value="SECRETED PROTEIN-RELATED"/>
    <property type="match status" value="1"/>
</dbReference>
<dbReference type="SUPFAM" id="SSF51126">
    <property type="entry name" value="Pectin lyase-like"/>
    <property type="match status" value="1"/>
</dbReference>
<dbReference type="OrthoDB" id="5949092at2759"/>
<proteinExistence type="predicted"/>
<evidence type="ECO:0000313" key="2">
    <source>
        <dbReference type="EMBL" id="ETO36005.1"/>
    </source>
</evidence>
<dbReference type="PANTHER" id="PTHR36453:SF1">
    <property type="entry name" value="RIGHT HANDED BETA HELIX DOMAIN-CONTAINING PROTEIN"/>
    <property type="match status" value="1"/>
</dbReference>
<feature type="transmembrane region" description="Helical" evidence="1">
    <location>
        <begin position="169"/>
        <end position="192"/>
    </location>
</feature>
<keyword evidence="1" id="KW-0472">Membrane</keyword>
<dbReference type="InterPro" id="IPR006626">
    <property type="entry name" value="PbH1"/>
</dbReference>
<protein>
    <recommendedName>
        <fullName evidence="4">Right handed beta helix domain-containing protein</fullName>
    </recommendedName>
</protein>
<dbReference type="AlphaFoldDB" id="X6PBX3"/>
<keyword evidence="1" id="KW-0812">Transmembrane</keyword>
<dbReference type="SMART" id="SM00710">
    <property type="entry name" value="PbH1"/>
    <property type="match status" value="4"/>
</dbReference>
<evidence type="ECO:0000313" key="3">
    <source>
        <dbReference type="Proteomes" id="UP000023152"/>
    </source>
</evidence>
<comment type="caution">
    <text evidence="2">The sequence shown here is derived from an EMBL/GenBank/DDBJ whole genome shotgun (WGS) entry which is preliminary data.</text>
</comment>
<reference evidence="2 3" key="1">
    <citation type="journal article" date="2013" name="Curr. Biol.">
        <title>The Genome of the Foraminiferan Reticulomyxa filosa.</title>
        <authorList>
            <person name="Glockner G."/>
            <person name="Hulsmann N."/>
            <person name="Schleicher M."/>
            <person name="Noegel A.A."/>
            <person name="Eichinger L."/>
            <person name="Gallinger C."/>
            <person name="Pawlowski J."/>
            <person name="Sierra R."/>
            <person name="Euteneuer U."/>
            <person name="Pillet L."/>
            <person name="Moustafa A."/>
            <person name="Platzer M."/>
            <person name="Groth M."/>
            <person name="Szafranski K."/>
            <person name="Schliwa M."/>
        </authorList>
    </citation>
    <scope>NUCLEOTIDE SEQUENCE [LARGE SCALE GENOMIC DNA]</scope>
</reference>